<dbReference type="AlphaFoldDB" id="A0A9W6REQ5"/>
<gene>
    <name evidence="2" type="ORF">Airi01_009540</name>
</gene>
<dbReference type="Pfam" id="PF19054">
    <property type="entry name" value="DUF5753"/>
    <property type="match status" value="1"/>
</dbReference>
<dbReference type="CDD" id="cd00093">
    <property type="entry name" value="HTH_XRE"/>
    <property type="match status" value="1"/>
</dbReference>
<comment type="caution">
    <text evidence="2">The sequence shown here is derived from an EMBL/GenBank/DDBJ whole genome shotgun (WGS) entry which is preliminary data.</text>
</comment>
<accession>A0A9W6REQ5</accession>
<evidence type="ECO:0000259" key="1">
    <source>
        <dbReference type="PROSITE" id="PS50943"/>
    </source>
</evidence>
<evidence type="ECO:0000313" key="3">
    <source>
        <dbReference type="Proteomes" id="UP001165135"/>
    </source>
</evidence>
<dbReference type="RefSeq" id="WP_285617826.1">
    <property type="nucleotide sequence ID" value="NZ_BSTJ01000001.1"/>
</dbReference>
<dbReference type="PROSITE" id="PS50943">
    <property type="entry name" value="HTH_CROC1"/>
    <property type="match status" value="1"/>
</dbReference>
<evidence type="ECO:0000313" key="2">
    <source>
        <dbReference type="EMBL" id="GLY72687.1"/>
    </source>
</evidence>
<reference evidence="2" key="1">
    <citation type="submission" date="2023-03" db="EMBL/GenBank/DDBJ databases">
        <title>Actinoallomurus iriomotensis NBRC 103681.</title>
        <authorList>
            <person name="Ichikawa N."/>
            <person name="Sato H."/>
            <person name="Tonouchi N."/>
        </authorList>
    </citation>
    <scope>NUCLEOTIDE SEQUENCE</scope>
    <source>
        <strain evidence="2">NBRC 103681</strain>
    </source>
</reference>
<organism evidence="2 3">
    <name type="scientific">Actinoallomurus iriomotensis</name>
    <dbReference type="NCBI Taxonomy" id="478107"/>
    <lineage>
        <taxon>Bacteria</taxon>
        <taxon>Bacillati</taxon>
        <taxon>Actinomycetota</taxon>
        <taxon>Actinomycetes</taxon>
        <taxon>Streptosporangiales</taxon>
        <taxon>Thermomonosporaceae</taxon>
        <taxon>Actinoallomurus</taxon>
    </lineage>
</organism>
<dbReference type="Proteomes" id="UP001165135">
    <property type="component" value="Unassembled WGS sequence"/>
</dbReference>
<name>A0A9W6REQ5_9ACTN</name>
<dbReference type="InterPro" id="IPR010982">
    <property type="entry name" value="Lambda_DNA-bd_dom_sf"/>
</dbReference>
<dbReference type="Gene3D" id="1.10.260.40">
    <property type="entry name" value="lambda repressor-like DNA-binding domains"/>
    <property type="match status" value="1"/>
</dbReference>
<sequence length="301" mass="33814">MIGSHAGGEDAARDVFGPHRGGPTVLRIVLGSQLRRLREQRQITCEEAGAAIRGSHSKISRMELGRVRFRSRDVADLLTLYGVDDESDKAAMLALADQANAPGWWHSYSDILPAWFEVYIGLEEAASRIRAYEVQFVPGLLQTEDYARAVTLLGHPSAPGHEVERRVGLRMRRQSLLRSDDPPHLWAVVDEAVLRRPLGGVQAMRRQLRHLLEMTELPNVTLQMVPFALGGHAAAGGPFSILRFAERDLPDVVYLEQLTSSLYLDKREDVDHYHMVMERLCIDAEPASKIQDTLNRILREL</sequence>
<dbReference type="Pfam" id="PF13560">
    <property type="entry name" value="HTH_31"/>
    <property type="match status" value="1"/>
</dbReference>
<dbReference type="EMBL" id="BSTJ01000001">
    <property type="protein sequence ID" value="GLY72687.1"/>
    <property type="molecule type" value="Genomic_DNA"/>
</dbReference>
<dbReference type="SMART" id="SM00530">
    <property type="entry name" value="HTH_XRE"/>
    <property type="match status" value="1"/>
</dbReference>
<dbReference type="SUPFAM" id="SSF47413">
    <property type="entry name" value="lambda repressor-like DNA-binding domains"/>
    <property type="match status" value="1"/>
</dbReference>
<dbReference type="GO" id="GO:0003677">
    <property type="term" value="F:DNA binding"/>
    <property type="evidence" value="ECO:0007669"/>
    <property type="project" value="InterPro"/>
</dbReference>
<feature type="domain" description="HTH cro/C1-type" evidence="1">
    <location>
        <begin position="34"/>
        <end position="89"/>
    </location>
</feature>
<protein>
    <submittedName>
        <fullName evidence="2">Transcriptional regulator</fullName>
    </submittedName>
</protein>
<proteinExistence type="predicted"/>
<dbReference type="InterPro" id="IPR001387">
    <property type="entry name" value="Cro/C1-type_HTH"/>
</dbReference>
<dbReference type="InterPro" id="IPR043917">
    <property type="entry name" value="DUF5753"/>
</dbReference>